<comment type="caution">
    <text evidence="2">The sequence shown here is derived from an EMBL/GenBank/DDBJ whole genome shotgun (WGS) entry which is preliminary data.</text>
</comment>
<evidence type="ECO:0000256" key="1">
    <source>
        <dbReference type="SAM" id="Phobius"/>
    </source>
</evidence>
<proteinExistence type="predicted"/>
<keyword evidence="1" id="KW-0812">Transmembrane</keyword>
<evidence type="ECO:0000313" key="2">
    <source>
        <dbReference type="EMBL" id="TDP31850.1"/>
    </source>
</evidence>
<dbReference type="EMBL" id="SNXK01000007">
    <property type="protein sequence ID" value="TDP31850.1"/>
    <property type="molecule type" value="Genomic_DNA"/>
</dbReference>
<name>A0A4R6P4C6_NOCIG</name>
<reference evidence="2 3" key="1">
    <citation type="submission" date="2019-03" db="EMBL/GenBank/DDBJ databases">
        <title>Genomic Encyclopedia of Type Strains, Phase IV (KMG-IV): sequencing the most valuable type-strain genomes for metagenomic binning, comparative biology and taxonomic classification.</title>
        <authorList>
            <person name="Goeker M."/>
        </authorList>
    </citation>
    <scope>NUCLEOTIDE SEQUENCE [LARGE SCALE GENOMIC DNA]</scope>
    <source>
        <strain evidence="2 3">DSM 44496</strain>
    </source>
</reference>
<dbReference type="Proteomes" id="UP000295087">
    <property type="component" value="Unassembled WGS sequence"/>
</dbReference>
<feature type="transmembrane region" description="Helical" evidence="1">
    <location>
        <begin position="35"/>
        <end position="51"/>
    </location>
</feature>
<keyword evidence="3" id="KW-1185">Reference proteome</keyword>
<keyword evidence="1" id="KW-1133">Transmembrane helix</keyword>
<dbReference type="AlphaFoldDB" id="A0A4R6P4C6"/>
<gene>
    <name evidence="2" type="ORF">DFR75_10775</name>
</gene>
<organism evidence="2 3">
    <name type="scientific">Nocardia ignorata</name>
    <dbReference type="NCBI Taxonomy" id="145285"/>
    <lineage>
        <taxon>Bacteria</taxon>
        <taxon>Bacillati</taxon>
        <taxon>Actinomycetota</taxon>
        <taxon>Actinomycetes</taxon>
        <taxon>Mycobacteriales</taxon>
        <taxon>Nocardiaceae</taxon>
        <taxon>Nocardia</taxon>
    </lineage>
</organism>
<protein>
    <submittedName>
        <fullName evidence="2">Uncharacterized protein</fullName>
    </submittedName>
</protein>
<evidence type="ECO:0000313" key="3">
    <source>
        <dbReference type="Proteomes" id="UP000295087"/>
    </source>
</evidence>
<dbReference type="RefSeq" id="WP_067487789.1">
    <property type="nucleotide sequence ID" value="NZ_JBHXPO010000001.1"/>
</dbReference>
<keyword evidence="1" id="KW-0472">Membrane</keyword>
<accession>A0A4R6P4C6</accession>
<sequence length="101" mass="10762">MIADTAARWMMLAVGMLATVGLVDAATGRNWDLVAVFGAIVVLGLVAALRLPSRRRSIRIRGDLAQWLVLRAADGDEPVGRIADRAVAAYRCGLAGERESS</sequence>